<dbReference type="EMBL" id="BMTP01000008">
    <property type="protein sequence ID" value="GGU44419.1"/>
    <property type="molecule type" value="Genomic_DNA"/>
</dbReference>
<keyword evidence="2" id="KW-1185">Reference proteome</keyword>
<sequence>MRAQIRVTRDGETFVVRLAPSQTAAIANALETLRNQDLGDEALALRVGAGRAEVEELIGRLRELRAAPGDLRLALHQLHVIHGALTAVATTFLVKSRHFSEEPFHNALGVFREDVDALAAHLAQAVSEAARP</sequence>
<accession>A0A918HZN5</accession>
<reference evidence="1" key="2">
    <citation type="submission" date="2020-09" db="EMBL/GenBank/DDBJ databases">
        <authorList>
            <person name="Sun Q."/>
            <person name="Ohkuma M."/>
        </authorList>
    </citation>
    <scope>NUCLEOTIDE SEQUENCE</scope>
    <source>
        <strain evidence="1">JCM 4391</strain>
    </source>
</reference>
<evidence type="ECO:0000313" key="2">
    <source>
        <dbReference type="Proteomes" id="UP000636661"/>
    </source>
</evidence>
<evidence type="ECO:0000313" key="1">
    <source>
        <dbReference type="EMBL" id="GGU44419.1"/>
    </source>
</evidence>
<name>A0A918HZN5_9ACTN</name>
<gene>
    <name evidence="1" type="ORF">GCM10010274_35670</name>
</gene>
<dbReference type="RefSeq" id="WP_189551825.1">
    <property type="nucleotide sequence ID" value="NZ_BMTP01000008.1"/>
</dbReference>
<dbReference type="AlphaFoldDB" id="A0A918HZN5"/>
<comment type="caution">
    <text evidence="1">The sequence shown here is derived from an EMBL/GenBank/DDBJ whole genome shotgun (WGS) entry which is preliminary data.</text>
</comment>
<reference evidence="1" key="1">
    <citation type="journal article" date="2014" name="Int. J. Syst. Evol. Microbiol.">
        <title>Complete genome sequence of Corynebacterium casei LMG S-19264T (=DSM 44701T), isolated from a smear-ripened cheese.</title>
        <authorList>
            <consortium name="US DOE Joint Genome Institute (JGI-PGF)"/>
            <person name="Walter F."/>
            <person name="Albersmeier A."/>
            <person name="Kalinowski J."/>
            <person name="Ruckert C."/>
        </authorList>
    </citation>
    <scope>NUCLEOTIDE SEQUENCE</scope>
    <source>
        <strain evidence="1">JCM 4391</strain>
    </source>
</reference>
<organism evidence="1 2">
    <name type="scientific">Streptomyces lavendofoliae</name>
    <dbReference type="NCBI Taxonomy" id="67314"/>
    <lineage>
        <taxon>Bacteria</taxon>
        <taxon>Bacillati</taxon>
        <taxon>Actinomycetota</taxon>
        <taxon>Actinomycetes</taxon>
        <taxon>Kitasatosporales</taxon>
        <taxon>Streptomycetaceae</taxon>
        <taxon>Streptomyces</taxon>
    </lineage>
</organism>
<protein>
    <submittedName>
        <fullName evidence="1">Uncharacterized protein</fullName>
    </submittedName>
</protein>
<dbReference type="Proteomes" id="UP000636661">
    <property type="component" value="Unassembled WGS sequence"/>
</dbReference>
<proteinExistence type="predicted"/>